<keyword evidence="7 11" id="KW-0067">ATP-binding</keyword>
<dbReference type="GO" id="GO:0008616">
    <property type="term" value="P:tRNA queuosine(34) biosynthetic process"/>
    <property type="evidence" value="ECO:0007669"/>
    <property type="project" value="UniProtKB-UniRule"/>
</dbReference>
<dbReference type="PANTHER" id="PTHR42914:SF1">
    <property type="entry name" value="7-CYANO-7-DEAZAGUANINE SYNTHASE"/>
    <property type="match status" value="1"/>
</dbReference>
<evidence type="ECO:0000256" key="9">
    <source>
        <dbReference type="ARBA" id="ARBA00039149"/>
    </source>
</evidence>
<dbReference type="EC" id="6.3.4.20" evidence="9 11"/>
<feature type="binding site" evidence="11">
    <location>
        <position position="204"/>
    </location>
    <ligand>
        <name>Zn(2+)</name>
        <dbReference type="ChEBI" id="CHEBI:29105"/>
    </ligand>
</feature>
<reference evidence="12" key="1">
    <citation type="submission" date="2019-02" db="EMBL/GenBank/DDBJ databases">
        <title>A novel Candidatus Liberibacter species associated with the New Zealand native fuchsia psyllid, Ctenarytaina fuchsiae.</title>
        <authorList>
            <person name="Thompson S.M."/>
            <person name="Jorgensen N."/>
            <person name="David C."/>
            <person name="Bulman S.R."/>
            <person name="Smith G.R."/>
        </authorList>
    </citation>
    <scope>NUCLEOTIDE SEQUENCE</scope>
    <source>
        <strain evidence="12">Oxford</strain>
    </source>
</reference>
<feature type="binding site" evidence="11">
    <location>
        <position position="222"/>
    </location>
    <ligand>
        <name>Zn(2+)</name>
        <dbReference type="ChEBI" id="CHEBI:29105"/>
    </ligand>
</feature>
<comment type="catalytic activity">
    <reaction evidence="10 11">
        <text>7-carboxy-7-carbaguanine + NH4(+) + 2 ATP = 7-cyano-7-carbaguanine + 2 AMP + 2 diphosphate + 2 H(+)</text>
        <dbReference type="Rhea" id="RHEA:27982"/>
        <dbReference type="ChEBI" id="CHEBI:15378"/>
        <dbReference type="ChEBI" id="CHEBI:28938"/>
        <dbReference type="ChEBI" id="CHEBI:30616"/>
        <dbReference type="ChEBI" id="CHEBI:33019"/>
        <dbReference type="ChEBI" id="CHEBI:45075"/>
        <dbReference type="ChEBI" id="CHEBI:61036"/>
        <dbReference type="ChEBI" id="CHEBI:456215"/>
        <dbReference type="EC" id="6.3.4.20"/>
    </reaction>
</comment>
<evidence type="ECO:0000256" key="4">
    <source>
        <dbReference type="ARBA" id="ARBA00022741"/>
    </source>
</evidence>
<dbReference type="AlphaFoldDB" id="A0A937AJI5"/>
<gene>
    <name evidence="11 12" type="primary">queC</name>
    <name evidence="12" type="ORF">EU981_04075</name>
</gene>
<accession>A0A937AJI5</accession>
<protein>
    <recommendedName>
        <fullName evidence="9 11">7-cyano-7-deazaguanine synthase</fullName>
        <ecNumber evidence="9 11">6.3.4.20</ecNumber>
    </recommendedName>
    <alternativeName>
        <fullName evidence="11">7-cyano-7-carbaguanine synthase</fullName>
    </alternativeName>
    <alternativeName>
        <fullName evidence="11">PreQ(0) synthase</fullName>
    </alternativeName>
    <alternativeName>
        <fullName evidence="11">Queuosine biosynthesis protein QueC</fullName>
    </alternativeName>
</protein>
<evidence type="ECO:0000256" key="5">
    <source>
        <dbReference type="ARBA" id="ARBA00022785"/>
    </source>
</evidence>
<evidence type="ECO:0000256" key="1">
    <source>
        <dbReference type="ARBA" id="ARBA00005061"/>
    </source>
</evidence>
<feature type="binding site" evidence="11">
    <location>
        <position position="225"/>
    </location>
    <ligand>
        <name>Zn(2+)</name>
        <dbReference type="ChEBI" id="CHEBI:29105"/>
    </ligand>
</feature>
<evidence type="ECO:0000256" key="10">
    <source>
        <dbReference type="ARBA" id="ARBA00047890"/>
    </source>
</evidence>
<evidence type="ECO:0000313" key="13">
    <source>
        <dbReference type="Proteomes" id="UP000736856"/>
    </source>
</evidence>
<sequence length="245" mass="27915">MNSHPIKKTSSALLLFSGGQDSSTCLAWALNTFDKVETLGFDYGQCNKVELDCRLRIRKKMIQLIPEWGKSLGEDLVLPMTTLGDISHSSLTQNIAIKIQDNGLPNTFVPGRNIIFLSFAAALAYRRDIKNIVAGVCETDYSGYPDCRNDTIKAVEKALNLGMESDFTVYTPLMHLKKYQTWQLLHNIRGKHLVDLILEESHTCYRGIRDIRYEWGYGCNSCPACQIRRQGWLEYKEQLPNFNIK</sequence>
<feature type="binding site" evidence="11">
    <location>
        <begin position="16"/>
        <end position="26"/>
    </location>
    <ligand>
        <name>ATP</name>
        <dbReference type="ChEBI" id="CHEBI:30616"/>
    </ligand>
</feature>
<evidence type="ECO:0000313" key="12">
    <source>
        <dbReference type="EMBL" id="MBL0849234.1"/>
    </source>
</evidence>
<proteinExistence type="inferred from homology"/>
<keyword evidence="5 11" id="KW-0671">Queuosine biosynthesis</keyword>
<dbReference type="Pfam" id="PF06508">
    <property type="entry name" value="QueC"/>
    <property type="match status" value="1"/>
</dbReference>
<dbReference type="Proteomes" id="UP000736856">
    <property type="component" value="Unassembled WGS sequence"/>
</dbReference>
<evidence type="ECO:0000256" key="3">
    <source>
        <dbReference type="ARBA" id="ARBA00022723"/>
    </source>
</evidence>
<dbReference type="GO" id="GO:0016879">
    <property type="term" value="F:ligase activity, forming carbon-nitrogen bonds"/>
    <property type="evidence" value="ECO:0007669"/>
    <property type="project" value="UniProtKB-UniRule"/>
</dbReference>
<dbReference type="PIRSF" id="PIRSF006293">
    <property type="entry name" value="ExsB"/>
    <property type="match status" value="1"/>
</dbReference>
<dbReference type="CDD" id="cd01995">
    <property type="entry name" value="QueC-like"/>
    <property type="match status" value="1"/>
</dbReference>
<dbReference type="PANTHER" id="PTHR42914">
    <property type="entry name" value="7-CYANO-7-DEAZAGUANINE SYNTHASE"/>
    <property type="match status" value="1"/>
</dbReference>
<comment type="pathway">
    <text evidence="1 11">Purine metabolism; 7-cyano-7-deazaguanine biosynthesis.</text>
</comment>
<dbReference type="GO" id="GO:0008270">
    <property type="term" value="F:zinc ion binding"/>
    <property type="evidence" value="ECO:0007669"/>
    <property type="project" value="UniProtKB-UniRule"/>
</dbReference>
<dbReference type="InterPro" id="IPR018317">
    <property type="entry name" value="QueC"/>
</dbReference>
<keyword evidence="4 11" id="KW-0547">Nucleotide-binding</keyword>
<comment type="function">
    <text evidence="11">Catalyzes the ATP-dependent conversion of 7-carboxy-7-deazaguanine (CDG) to 7-cyano-7-deazaguanine (preQ(0)).</text>
</comment>
<dbReference type="EMBL" id="SEOL01000008">
    <property type="protein sequence ID" value="MBL0849234.1"/>
    <property type="molecule type" value="Genomic_DNA"/>
</dbReference>
<comment type="cofactor">
    <cofactor evidence="11">
        <name>Zn(2+)</name>
        <dbReference type="ChEBI" id="CHEBI:29105"/>
    </cofactor>
    <text evidence="11">Binds 1 zinc ion per subunit.</text>
</comment>
<evidence type="ECO:0000256" key="8">
    <source>
        <dbReference type="ARBA" id="ARBA00037993"/>
    </source>
</evidence>
<evidence type="ECO:0000256" key="11">
    <source>
        <dbReference type="HAMAP-Rule" id="MF_01633"/>
    </source>
</evidence>
<evidence type="ECO:0000256" key="7">
    <source>
        <dbReference type="ARBA" id="ARBA00022840"/>
    </source>
</evidence>
<evidence type="ECO:0000256" key="2">
    <source>
        <dbReference type="ARBA" id="ARBA00022598"/>
    </source>
</evidence>
<evidence type="ECO:0000256" key="6">
    <source>
        <dbReference type="ARBA" id="ARBA00022833"/>
    </source>
</evidence>
<name>A0A937AJI5_9HYPH</name>
<organism evidence="12 13">
    <name type="scientific">Candidatus Liberibacter ctenarytainae</name>
    <dbReference type="NCBI Taxonomy" id="2020335"/>
    <lineage>
        <taxon>Bacteria</taxon>
        <taxon>Pseudomonadati</taxon>
        <taxon>Pseudomonadota</taxon>
        <taxon>Alphaproteobacteria</taxon>
        <taxon>Hyphomicrobiales</taxon>
        <taxon>Rhizobiaceae</taxon>
        <taxon>Liberibacter</taxon>
    </lineage>
</organism>
<dbReference type="SUPFAM" id="SSF52402">
    <property type="entry name" value="Adenine nucleotide alpha hydrolases-like"/>
    <property type="match status" value="1"/>
</dbReference>
<dbReference type="GO" id="GO:0005524">
    <property type="term" value="F:ATP binding"/>
    <property type="evidence" value="ECO:0007669"/>
    <property type="project" value="UniProtKB-UniRule"/>
</dbReference>
<dbReference type="HAMAP" id="MF_01633">
    <property type="entry name" value="QueC"/>
    <property type="match status" value="1"/>
</dbReference>
<comment type="caution">
    <text evidence="12">The sequence shown here is derived from an EMBL/GenBank/DDBJ whole genome shotgun (WGS) entry which is preliminary data.</text>
</comment>
<dbReference type="NCBIfam" id="TIGR00364">
    <property type="entry name" value="7-cyano-7-deazaguanine synthase QueC"/>
    <property type="match status" value="1"/>
</dbReference>
<dbReference type="InterPro" id="IPR014729">
    <property type="entry name" value="Rossmann-like_a/b/a_fold"/>
</dbReference>
<comment type="similarity">
    <text evidence="8 11">Belongs to the QueC family.</text>
</comment>
<feature type="binding site" evidence="11">
    <location>
        <position position="219"/>
    </location>
    <ligand>
        <name>Zn(2+)</name>
        <dbReference type="ChEBI" id="CHEBI:29105"/>
    </ligand>
</feature>
<dbReference type="Gene3D" id="3.40.50.620">
    <property type="entry name" value="HUPs"/>
    <property type="match status" value="1"/>
</dbReference>
<keyword evidence="2 11" id="KW-0436">Ligase</keyword>
<keyword evidence="3 11" id="KW-0479">Metal-binding</keyword>
<keyword evidence="6 11" id="KW-0862">Zinc</keyword>